<comment type="caution">
    <text evidence="2">The sequence shown here is derived from an EMBL/GenBank/DDBJ whole genome shotgun (WGS) entry which is preliminary data.</text>
</comment>
<evidence type="ECO:0000313" key="2">
    <source>
        <dbReference type="EMBL" id="KAK3898093.1"/>
    </source>
</evidence>
<reference evidence="2" key="1">
    <citation type="journal article" date="2023" name="Mol. Phylogenet. Evol.">
        <title>Genome-scale phylogeny and comparative genomics of the fungal order Sordariales.</title>
        <authorList>
            <person name="Hensen N."/>
            <person name="Bonometti L."/>
            <person name="Westerberg I."/>
            <person name="Brannstrom I.O."/>
            <person name="Guillou S."/>
            <person name="Cros-Aarteil S."/>
            <person name="Calhoun S."/>
            <person name="Haridas S."/>
            <person name="Kuo A."/>
            <person name="Mondo S."/>
            <person name="Pangilinan J."/>
            <person name="Riley R."/>
            <person name="LaButti K."/>
            <person name="Andreopoulos B."/>
            <person name="Lipzen A."/>
            <person name="Chen C."/>
            <person name="Yan M."/>
            <person name="Daum C."/>
            <person name="Ng V."/>
            <person name="Clum A."/>
            <person name="Steindorff A."/>
            <person name="Ohm R.A."/>
            <person name="Martin F."/>
            <person name="Silar P."/>
            <person name="Natvig D.O."/>
            <person name="Lalanne C."/>
            <person name="Gautier V."/>
            <person name="Ament-Velasquez S.L."/>
            <person name="Kruys A."/>
            <person name="Hutchinson M.I."/>
            <person name="Powell A.J."/>
            <person name="Barry K."/>
            <person name="Miller A.N."/>
            <person name="Grigoriev I.V."/>
            <person name="Debuchy R."/>
            <person name="Gladieux P."/>
            <person name="Hiltunen Thoren M."/>
            <person name="Johannesson H."/>
        </authorList>
    </citation>
    <scope>NUCLEOTIDE SEQUENCE</scope>
    <source>
        <strain evidence="2">CBS 103.79</strain>
    </source>
</reference>
<protein>
    <submittedName>
        <fullName evidence="2">Uncharacterized protein</fullName>
    </submittedName>
</protein>
<dbReference type="Proteomes" id="UP001303889">
    <property type="component" value="Unassembled WGS sequence"/>
</dbReference>
<feature type="region of interest" description="Disordered" evidence="1">
    <location>
        <begin position="335"/>
        <end position="397"/>
    </location>
</feature>
<feature type="compositionally biased region" description="Low complexity" evidence="1">
    <location>
        <begin position="158"/>
        <end position="175"/>
    </location>
</feature>
<feature type="region of interest" description="Disordered" evidence="1">
    <location>
        <begin position="248"/>
        <end position="287"/>
    </location>
</feature>
<dbReference type="AlphaFoldDB" id="A0AAN6MDL8"/>
<gene>
    <name evidence="2" type="ORF">C8A05DRAFT_38329</name>
</gene>
<feature type="compositionally biased region" description="Polar residues" evidence="1">
    <location>
        <begin position="123"/>
        <end position="132"/>
    </location>
</feature>
<accession>A0AAN6MDL8</accession>
<name>A0AAN6MDL8_9PEZI</name>
<evidence type="ECO:0000256" key="1">
    <source>
        <dbReference type="SAM" id="MobiDB-lite"/>
    </source>
</evidence>
<feature type="compositionally biased region" description="Basic and acidic residues" evidence="1">
    <location>
        <begin position="335"/>
        <end position="377"/>
    </location>
</feature>
<evidence type="ECO:0000313" key="3">
    <source>
        <dbReference type="Proteomes" id="UP001303889"/>
    </source>
</evidence>
<feature type="compositionally biased region" description="Basic and acidic residues" evidence="1">
    <location>
        <begin position="261"/>
        <end position="274"/>
    </location>
</feature>
<proteinExistence type="predicted"/>
<sequence length="397" mass="44610">MARYTPEFIAVRQRPTAHIRDPRAVQALRSRRDDRYDDPRDCIGDGTFEVRIANDIIEEHPDHPINVNFNYGPVHVHQPSCNCSDPSSPYCAYPRGFPNGPGASAASRRNTLPYSYPSDHPQSRNYSRNPTPGTGGGQPRSILRVRTAARSPSPPPGGSNRTTTTTTRTLLVSPSQGSSSTDLDDPLYDPRTTTTTTGRGGANRRTSTGVFTWGMCEGCLISRELVSADYCAECEYFVSCGGRRSPGFGLPRGPGAFSGVRDLDRDRDRDRDRPGGGGVRYVSTSTRAEAEAAAAAAASRRELRERRRELDRERERVRELERELEREKVRDLEREIDRERERARERERRERKDGGLSGRERGVRWVREANPPRERRGGYQGGMTDRVYYSDSDGDSW</sequence>
<feature type="compositionally biased region" description="Low complexity" evidence="1">
    <location>
        <begin position="191"/>
        <end position="206"/>
    </location>
</feature>
<feature type="region of interest" description="Disordered" evidence="1">
    <location>
        <begin position="102"/>
        <end position="206"/>
    </location>
</feature>
<organism evidence="2 3">
    <name type="scientific">Staphylotrichum tortipilum</name>
    <dbReference type="NCBI Taxonomy" id="2831512"/>
    <lineage>
        <taxon>Eukaryota</taxon>
        <taxon>Fungi</taxon>
        <taxon>Dikarya</taxon>
        <taxon>Ascomycota</taxon>
        <taxon>Pezizomycotina</taxon>
        <taxon>Sordariomycetes</taxon>
        <taxon>Sordariomycetidae</taxon>
        <taxon>Sordariales</taxon>
        <taxon>Chaetomiaceae</taxon>
        <taxon>Staphylotrichum</taxon>
    </lineage>
</organism>
<reference evidence="2" key="2">
    <citation type="submission" date="2023-05" db="EMBL/GenBank/DDBJ databases">
        <authorList>
            <consortium name="Lawrence Berkeley National Laboratory"/>
            <person name="Steindorff A."/>
            <person name="Hensen N."/>
            <person name="Bonometti L."/>
            <person name="Westerberg I."/>
            <person name="Brannstrom I.O."/>
            <person name="Guillou S."/>
            <person name="Cros-Aarteil S."/>
            <person name="Calhoun S."/>
            <person name="Haridas S."/>
            <person name="Kuo A."/>
            <person name="Mondo S."/>
            <person name="Pangilinan J."/>
            <person name="Riley R."/>
            <person name="Labutti K."/>
            <person name="Andreopoulos B."/>
            <person name="Lipzen A."/>
            <person name="Chen C."/>
            <person name="Yanf M."/>
            <person name="Daum C."/>
            <person name="Ng V."/>
            <person name="Clum A."/>
            <person name="Ohm R."/>
            <person name="Martin F."/>
            <person name="Silar P."/>
            <person name="Natvig D."/>
            <person name="Lalanne C."/>
            <person name="Gautier V."/>
            <person name="Ament-Velasquez S.L."/>
            <person name="Kruys A."/>
            <person name="Hutchinson M.I."/>
            <person name="Powell A.J."/>
            <person name="Barry K."/>
            <person name="Miller A.N."/>
            <person name="Grigoriev I.V."/>
            <person name="Debuchy R."/>
            <person name="Gladieux P."/>
            <person name="Thoren M.H."/>
            <person name="Johannesson H."/>
        </authorList>
    </citation>
    <scope>NUCLEOTIDE SEQUENCE</scope>
    <source>
        <strain evidence="2">CBS 103.79</strain>
    </source>
</reference>
<keyword evidence="3" id="KW-1185">Reference proteome</keyword>
<dbReference type="EMBL" id="MU856002">
    <property type="protein sequence ID" value="KAK3898093.1"/>
    <property type="molecule type" value="Genomic_DNA"/>
</dbReference>